<evidence type="ECO:0000313" key="4">
    <source>
        <dbReference type="Proteomes" id="UP001501237"/>
    </source>
</evidence>
<keyword evidence="2" id="KW-0812">Transmembrane</keyword>
<accession>A0ABP6QFZ9</accession>
<evidence type="ECO:0000256" key="1">
    <source>
        <dbReference type="SAM" id="MobiDB-lite"/>
    </source>
</evidence>
<proteinExistence type="predicted"/>
<protein>
    <submittedName>
        <fullName evidence="3">Uncharacterized protein</fullName>
    </submittedName>
</protein>
<keyword evidence="2" id="KW-0472">Membrane</keyword>
<feature type="transmembrane region" description="Helical" evidence="2">
    <location>
        <begin position="55"/>
        <end position="76"/>
    </location>
</feature>
<dbReference type="EMBL" id="BAAAUV010000013">
    <property type="protein sequence ID" value="GAA3223444.1"/>
    <property type="molecule type" value="Genomic_DNA"/>
</dbReference>
<organism evidence="3 4">
    <name type="scientific">Actinocorallia longicatena</name>
    <dbReference type="NCBI Taxonomy" id="111803"/>
    <lineage>
        <taxon>Bacteria</taxon>
        <taxon>Bacillati</taxon>
        <taxon>Actinomycetota</taxon>
        <taxon>Actinomycetes</taxon>
        <taxon>Streptosporangiales</taxon>
        <taxon>Thermomonosporaceae</taxon>
        <taxon>Actinocorallia</taxon>
    </lineage>
</organism>
<dbReference type="Proteomes" id="UP001501237">
    <property type="component" value="Unassembled WGS sequence"/>
</dbReference>
<sequence length="170" mass="18606">MAAPQRGRRGMHAVPEVTGASGSPRRRRDVEPLAWWTLFAVLVGIGVYTQNWRLLLVALLVWSFYEIALVPTVCGISTRSGQFCAEPVRGRAFGHDPRHQKVKNDGLWALIGMNNPFHKAQGDGSPRDTGTHVAGTRRRTELVVKDRALLTLAGIGTIVALGGMLWGLFP</sequence>
<feature type="compositionally biased region" description="Basic residues" evidence="1">
    <location>
        <begin position="1"/>
        <end position="11"/>
    </location>
</feature>
<comment type="caution">
    <text evidence="3">The sequence shown here is derived from an EMBL/GenBank/DDBJ whole genome shotgun (WGS) entry which is preliminary data.</text>
</comment>
<gene>
    <name evidence="3" type="ORF">GCM10010468_49980</name>
</gene>
<evidence type="ECO:0000256" key="2">
    <source>
        <dbReference type="SAM" id="Phobius"/>
    </source>
</evidence>
<reference evidence="4" key="1">
    <citation type="journal article" date="2019" name="Int. J. Syst. Evol. Microbiol.">
        <title>The Global Catalogue of Microorganisms (GCM) 10K type strain sequencing project: providing services to taxonomists for standard genome sequencing and annotation.</title>
        <authorList>
            <consortium name="The Broad Institute Genomics Platform"/>
            <consortium name="The Broad Institute Genome Sequencing Center for Infectious Disease"/>
            <person name="Wu L."/>
            <person name="Ma J."/>
        </authorList>
    </citation>
    <scope>NUCLEOTIDE SEQUENCE [LARGE SCALE GENOMIC DNA]</scope>
    <source>
        <strain evidence="4">JCM 9377</strain>
    </source>
</reference>
<keyword evidence="2" id="KW-1133">Transmembrane helix</keyword>
<evidence type="ECO:0000313" key="3">
    <source>
        <dbReference type="EMBL" id="GAA3223444.1"/>
    </source>
</evidence>
<keyword evidence="4" id="KW-1185">Reference proteome</keyword>
<name>A0ABP6QFZ9_9ACTN</name>
<feature type="transmembrane region" description="Helical" evidence="2">
    <location>
        <begin position="33"/>
        <end position="49"/>
    </location>
</feature>
<feature type="region of interest" description="Disordered" evidence="1">
    <location>
        <begin position="1"/>
        <end position="26"/>
    </location>
</feature>
<dbReference type="RefSeq" id="WP_344832590.1">
    <property type="nucleotide sequence ID" value="NZ_BAAAUV010000013.1"/>
</dbReference>
<feature type="transmembrane region" description="Helical" evidence="2">
    <location>
        <begin position="148"/>
        <end position="169"/>
    </location>
</feature>